<feature type="transmembrane region" description="Helical" evidence="1">
    <location>
        <begin position="32"/>
        <end position="56"/>
    </location>
</feature>
<dbReference type="EMBL" id="AAAFYZ010000063">
    <property type="protein sequence ID" value="EAB8478511.1"/>
    <property type="molecule type" value="Genomic_DNA"/>
</dbReference>
<dbReference type="AlphaFoldDB" id="A0A3Y9C3H4"/>
<protein>
    <submittedName>
        <fullName evidence="2">Uncharacterized protein</fullName>
    </submittedName>
</protein>
<keyword evidence="1" id="KW-0472">Membrane</keyword>
<comment type="caution">
    <text evidence="2">The sequence shown here is derived from an EMBL/GenBank/DDBJ whole genome shotgun (WGS) entry which is preliminary data.</text>
</comment>
<dbReference type="Proteomes" id="UP000839644">
    <property type="component" value="Unassembled WGS sequence"/>
</dbReference>
<evidence type="ECO:0000256" key="1">
    <source>
        <dbReference type="SAM" id="Phobius"/>
    </source>
</evidence>
<reference evidence="2" key="1">
    <citation type="submission" date="2018-08" db="EMBL/GenBank/DDBJ databases">
        <authorList>
            <person name="Ashton P.M."/>
            <person name="Dallman T."/>
            <person name="Nair S."/>
            <person name="De Pinna E."/>
            <person name="Peters T."/>
            <person name="Grant K."/>
        </authorList>
    </citation>
    <scope>NUCLEOTIDE SEQUENCE [LARGE SCALE GENOMIC DNA]</scope>
    <source>
        <strain evidence="2">43913</strain>
    </source>
</reference>
<evidence type="ECO:0000313" key="2">
    <source>
        <dbReference type="EMBL" id="EAB8478511.1"/>
    </source>
</evidence>
<name>A0A3Y9C3H4_SALEB</name>
<proteinExistence type="predicted"/>
<accession>A0A3Y9C3H4</accession>
<organism evidence="2">
    <name type="scientific">Salmonella enterica subsp. enterica serovar Java</name>
    <dbReference type="NCBI Taxonomy" id="224729"/>
    <lineage>
        <taxon>Bacteria</taxon>
        <taxon>Pseudomonadati</taxon>
        <taxon>Pseudomonadota</taxon>
        <taxon>Gammaproteobacteria</taxon>
        <taxon>Enterobacterales</taxon>
        <taxon>Enterobacteriaceae</taxon>
        <taxon>Salmonella</taxon>
    </lineage>
</organism>
<feature type="transmembrane region" description="Helical" evidence="1">
    <location>
        <begin position="7"/>
        <end position="26"/>
    </location>
</feature>
<sequence>MISDYGLCCIVLMFLFSMVIILTEYYPERETMIKRVLIVLGTGVIFALIITVIAAVEKYLREHDSYLLICPLSC</sequence>
<keyword evidence="1" id="KW-0812">Transmembrane</keyword>
<keyword evidence="1" id="KW-1133">Transmembrane helix</keyword>
<gene>
    <name evidence="2" type="ORF">AU894_20310</name>
</gene>